<evidence type="ECO:0000256" key="1">
    <source>
        <dbReference type="SAM" id="MobiDB-lite"/>
    </source>
</evidence>
<dbReference type="RefSeq" id="WP_162085821.1">
    <property type="nucleotide sequence ID" value="NZ_AP021881.1"/>
</dbReference>
<keyword evidence="2" id="KW-0732">Signal</keyword>
<dbReference type="Proteomes" id="UP000463939">
    <property type="component" value="Chromosome"/>
</dbReference>
<organism evidence="3 4">
    <name type="scientific">Sulfuriferula nivalis</name>
    <dbReference type="NCBI Taxonomy" id="2675298"/>
    <lineage>
        <taxon>Bacteria</taxon>
        <taxon>Pseudomonadati</taxon>
        <taxon>Pseudomonadota</taxon>
        <taxon>Betaproteobacteria</taxon>
        <taxon>Nitrosomonadales</taxon>
        <taxon>Sulfuricellaceae</taxon>
        <taxon>Sulfuriferula</taxon>
    </lineage>
</organism>
<evidence type="ECO:0000313" key="3">
    <source>
        <dbReference type="EMBL" id="BBP02149.1"/>
    </source>
</evidence>
<feature type="region of interest" description="Disordered" evidence="1">
    <location>
        <begin position="110"/>
        <end position="132"/>
    </location>
</feature>
<evidence type="ECO:0000313" key="4">
    <source>
        <dbReference type="Proteomes" id="UP000463939"/>
    </source>
</evidence>
<protein>
    <submittedName>
        <fullName evidence="3">Uncharacterized protein</fullName>
    </submittedName>
</protein>
<sequence>MIRVMLLMLISAQVMAADFPGRLFYTSQQRAVKKTHGVKQSIGAIAYQGYVKRSDGVDTQWVNGQSREVDGRQDIKLLKQVGVPSLKVGQYYDVKQHKVSENYEQEMLAPVDNISPWQPPQLDDHDAPDSQQ</sequence>
<evidence type="ECO:0000256" key="2">
    <source>
        <dbReference type="SAM" id="SignalP"/>
    </source>
</evidence>
<accession>A0A809RJQ5</accession>
<dbReference type="AlphaFoldDB" id="A0A809RJQ5"/>
<feature type="chain" id="PRO_5032457493" evidence="2">
    <location>
        <begin position="17"/>
        <end position="132"/>
    </location>
</feature>
<feature type="signal peptide" evidence="2">
    <location>
        <begin position="1"/>
        <end position="16"/>
    </location>
</feature>
<gene>
    <name evidence="3" type="ORF">SFSGTM_28570</name>
</gene>
<reference evidence="4" key="1">
    <citation type="submission" date="2019-11" db="EMBL/GenBank/DDBJ databases">
        <title>Isolation and characterization of a novel species in the genus Sulfuriferula.</title>
        <authorList>
            <person name="Mochizuki J."/>
            <person name="Kojima H."/>
            <person name="Fukui M."/>
        </authorList>
    </citation>
    <scope>NUCLEOTIDE SEQUENCE [LARGE SCALE GENOMIC DNA]</scope>
    <source>
        <strain evidence="4">SGTM</strain>
    </source>
</reference>
<proteinExistence type="predicted"/>
<dbReference type="EMBL" id="AP021881">
    <property type="protein sequence ID" value="BBP02149.1"/>
    <property type="molecule type" value="Genomic_DNA"/>
</dbReference>
<keyword evidence="4" id="KW-1185">Reference proteome</keyword>
<dbReference type="KEGG" id="sniv:SFSGTM_28570"/>
<name>A0A809RJQ5_9PROT</name>
<feature type="compositionally biased region" description="Basic and acidic residues" evidence="1">
    <location>
        <begin position="122"/>
        <end position="132"/>
    </location>
</feature>